<feature type="compositionally biased region" description="Basic and acidic residues" evidence="1">
    <location>
        <begin position="46"/>
        <end position="72"/>
    </location>
</feature>
<proteinExistence type="predicted"/>
<name>A0A8S9H0B5_BRACR</name>
<sequence>MSSFSQMMGVIYTELNGEFKTMSTHIQKPNIQVHQTDEDMVQNSKKKLDDDQHTSRGDLETSPKASIDRYQPDKIDRYPPYIIDLRPPYIIERHEPYSIDSHPPYIVDRCALDSIDLLPPDCIDRHTLLDKLQSCEVELEPVEKREYKYEASHNADPKHLRSPFAQKKLKNRSVCMGSYIGVLDDPRHIEASRRGLIFRSDVDKTPTEAISNDICKPTSIDTTTSPSIDTHRVSEHNEFEVCQNIFDGGTTTRSDKSGEGRREKRPKEVFSYHLFFTSQMVSGNLECAADASHIHLQSFEHSLFLR</sequence>
<gene>
    <name evidence="2" type="ORF">F2Q70_00022007</name>
</gene>
<accession>A0A8S9H0B5</accession>
<dbReference type="EMBL" id="QGKY02001925">
    <property type="protein sequence ID" value="KAF2549687.1"/>
    <property type="molecule type" value="Genomic_DNA"/>
</dbReference>
<dbReference type="AlphaFoldDB" id="A0A8S9H0B5"/>
<feature type="region of interest" description="Disordered" evidence="1">
    <location>
        <begin position="30"/>
        <end position="72"/>
    </location>
</feature>
<evidence type="ECO:0000256" key="1">
    <source>
        <dbReference type="SAM" id="MobiDB-lite"/>
    </source>
</evidence>
<evidence type="ECO:0000313" key="2">
    <source>
        <dbReference type="EMBL" id="KAF2549687.1"/>
    </source>
</evidence>
<comment type="caution">
    <text evidence="2">The sequence shown here is derived from an EMBL/GenBank/DDBJ whole genome shotgun (WGS) entry which is preliminary data.</text>
</comment>
<organism evidence="2">
    <name type="scientific">Brassica cretica</name>
    <name type="common">Mustard</name>
    <dbReference type="NCBI Taxonomy" id="69181"/>
    <lineage>
        <taxon>Eukaryota</taxon>
        <taxon>Viridiplantae</taxon>
        <taxon>Streptophyta</taxon>
        <taxon>Embryophyta</taxon>
        <taxon>Tracheophyta</taxon>
        <taxon>Spermatophyta</taxon>
        <taxon>Magnoliopsida</taxon>
        <taxon>eudicotyledons</taxon>
        <taxon>Gunneridae</taxon>
        <taxon>Pentapetalae</taxon>
        <taxon>rosids</taxon>
        <taxon>malvids</taxon>
        <taxon>Brassicales</taxon>
        <taxon>Brassicaceae</taxon>
        <taxon>Brassiceae</taxon>
        <taxon>Brassica</taxon>
    </lineage>
</organism>
<protein>
    <submittedName>
        <fullName evidence="2">Uncharacterized protein</fullName>
    </submittedName>
</protein>
<reference evidence="2" key="1">
    <citation type="submission" date="2019-12" db="EMBL/GenBank/DDBJ databases">
        <title>Genome sequencing and annotation of Brassica cretica.</title>
        <authorList>
            <person name="Studholme D.J."/>
            <person name="Sarris P.F."/>
        </authorList>
    </citation>
    <scope>NUCLEOTIDE SEQUENCE</scope>
    <source>
        <strain evidence="2">PFS-102/07</strain>
        <tissue evidence="2">Leaf</tissue>
    </source>
</reference>